<evidence type="ECO:0000313" key="1">
    <source>
        <dbReference type="EMBL" id="CAA2968430.1"/>
    </source>
</evidence>
<dbReference type="Gramene" id="OE9A083902T1">
    <property type="protein sequence ID" value="OE9A083902C1"/>
    <property type="gene ID" value="OE9A083902"/>
</dbReference>
<gene>
    <name evidence="1" type="ORF">OLEA9_A083902</name>
</gene>
<sequence>MIDESLKKLIEAEPISVIKIIKLEDEGLLKRSRSRQVSRSSTSEDKAQNLLGRSDEITSEVLKMLLAKVQSVIKAAKAFEASKLKLAEPESIVEQLTSTNKDLTTEVHLCLSEMNALTKRVENSDNLQKIALKPLEAANKEKAELKAKVEELTTEAADLKQ</sequence>
<protein>
    <submittedName>
        <fullName evidence="1">Uncharacterized protein</fullName>
    </submittedName>
</protein>
<keyword evidence="2" id="KW-1185">Reference proteome</keyword>
<accession>A0A8S0QSF7</accession>
<evidence type="ECO:0000313" key="2">
    <source>
        <dbReference type="Proteomes" id="UP000594638"/>
    </source>
</evidence>
<reference evidence="1 2" key="1">
    <citation type="submission" date="2019-12" db="EMBL/GenBank/DDBJ databases">
        <authorList>
            <person name="Alioto T."/>
            <person name="Alioto T."/>
            <person name="Gomez Garrido J."/>
        </authorList>
    </citation>
    <scope>NUCLEOTIDE SEQUENCE [LARGE SCALE GENOMIC DNA]</scope>
</reference>
<dbReference type="AlphaFoldDB" id="A0A8S0QSF7"/>
<organism evidence="1 2">
    <name type="scientific">Olea europaea subsp. europaea</name>
    <dbReference type="NCBI Taxonomy" id="158383"/>
    <lineage>
        <taxon>Eukaryota</taxon>
        <taxon>Viridiplantae</taxon>
        <taxon>Streptophyta</taxon>
        <taxon>Embryophyta</taxon>
        <taxon>Tracheophyta</taxon>
        <taxon>Spermatophyta</taxon>
        <taxon>Magnoliopsida</taxon>
        <taxon>eudicotyledons</taxon>
        <taxon>Gunneridae</taxon>
        <taxon>Pentapetalae</taxon>
        <taxon>asterids</taxon>
        <taxon>lamiids</taxon>
        <taxon>Lamiales</taxon>
        <taxon>Oleaceae</taxon>
        <taxon>Oleeae</taxon>
        <taxon>Olea</taxon>
    </lineage>
</organism>
<comment type="caution">
    <text evidence="1">The sequence shown here is derived from an EMBL/GenBank/DDBJ whole genome shotgun (WGS) entry which is preliminary data.</text>
</comment>
<dbReference type="EMBL" id="CACTIH010001907">
    <property type="protein sequence ID" value="CAA2968430.1"/>
    <property type="molecule type" value="Genomic_DNA"/>
</dbReference>
<name>A0A8S0QSF7_OLEEU</name>
<proteinExistence type="predicted"/>
<dbReference type="Proteomes" id="UP000594638">
    <property type="component" value="Unassembled WGS sequence"/>
</dbReference>